<evidence type="ECO:0000256" key="1">
    <source>
        <dbReference type="SAM" id="Phobius"/>
    </source>
</evidence>
<accession>M1F2C5</accession>
<protein>
    <submittedName>
        <fullName evidence="2">Uncharacterized protein</fullName>
    </submittedName>
</protein>
<keyword evidence="3" id="KW-1185">Reference proteome</keyword>
<evidence type="ECO:0000313" key="2">
    <source>
        <dbReference type="EMBL" id="AFH21079.1"/>
    </source>
</evidence>
<name>M1F2C5_9CAUD</name>
<dbReference type="Proteomes" id="UP000011829">
    <property type="component" value="Segment"/>
</dbReference>
<dbReference type="KEGG" id="vg:18563037"/>
<keyword evidence="1" id="KW-0472">Membrane</keyword>
<feature type="transmembrane region" description="Helical" evidence="1">
    <location>
        <begin position="6"/>
        <end position="27"/>
    </location>
</feature>
<sequence>MATLMAIFMWVFGVIFPVVGLVYVLYWCMEMASHVIKGLLGLFAYLLVGLPIYYTVMFFIGEMIFG</sequence>
<keyword evidence="1" id="KW-1133">Transmembrane helix</keyword>
<dbReference type="RefSeq" id="YP_009015157.1">
    <property type="nucleotide sequence ID" value="NC_023717.1"/>
</dbReference>
<evidence type="ECO:0000313" key="3">
    <source>
        <dbReference type="Proteomes" id="UP000011829"/>
    </source>
</evidence>
<proteinExistence type="predicted"/>
<organism evidence="2 3">
    <name type="scientific">Cronobacter phage CR9</name>
    <dbReference type="NCBI Taxonomy" id="1162290"/>
    <lineage>
        <taxon>Viruses</taxon>
        <taxon>Duplodnaviria</taxon>
        <taxon>Heunggongvirae</taxon>
        <taxon>Uroviricota</taxon>
        <taxon>Caudoviricetes</taxon>
        <taxon>Vequintavirinae</taxon>
        <taxon>Certrevirus</taxon>
        <taxon>Certrevirus CR9</taxon>
    </lineage>
</organism>
<reference evidence="2 3" key="1">
    <citation type="submission" date="2012-02" db="EMBL/GenBank/DDBJ databases">
        <title>Complete Genome Sequence of Cronobacter sakazakii Bacteriophage CR9.</title>
        <authorList>
            <person name="Shin H."/>
            <person name="Lee J.-H."/>
            <person name="Kim Y."/>
            <person name="Ryu S."/>
        </authorList>
    </citation>
    <scope>NUCLEOTIDE SEQUENCE [LARGE SCALE GENOMIC DNA]</scope>
</reference>
<gene>
    <name evidence="2" type="ORF">CR9_195</name>
</gene>
<dbReference type="EMBL" id="JQ691611">
    <property type="protein sequence ID" value="AFH21079.1"/>
    <property type="molecule type" value="Genomic_DNA"/>
</dbReference>
<keyword evidence="1" id="KW-0812">Transmembrane</keyword>
<feature type="transmembrane region" description="Helical" evidence="1">
    <location>
        <begin position="39"/>
        <end position="60"/>
    </location>
</feature>
<dbReference type="GeneID" id="18563037"/>